<dbReference type="EMBL" id="ASWJ01000010">
    <property type="protein sequence ID" value="EOW80129.1"/>
    <property type="molecule type" value="Genomic_DNA"/>
</dbReference>
<comment type="caution">
    <text evidence="2">The sequence shown here is derived from an EMBL/GenBank/DDBJ whole genome shotgun (WGS) entry which is preliminary data.</text>
</comment>
<evidence type="ECO:0000259" key="1">
    <source>
        <dbReference type="Pfam" id="PF05043"/>
    </source>
</evidence>
<dbReference type="Proteomes" id="UP000014113">
    <property type="component" value="Unassembled WGS sequence"/>
</dbReference>
<evidence type="ECO:0000313" key="2">
    <source>
        <dbReference type="EMBL" id="EOW80129.1"/>
    </source>
</evidence>
<accession>S0K4Z8</accession>
<proteinExistence type="predicted"/>
<feature type="domain" description="Mga helix-turn-helix" evidence="1">
    <location>
        <begin position="80"/>
        <end position="162"/>
    </location>
</feature>
<dbReference type="Pfam" id="PF05043">
    <property type="entry name" value="Mga"/>
    <property type="match status" value="1"/>
</dbReference>
<dbReference type="InterPro" id="IPR007737">
    <property type="entry name" value="Mga_HTH"/>
</dbReference>
<evidence type="ECO:0000313" key="3">
    <source>
        <dbReference type="Proteomes" id="UP000014113"/>
    </source>
</evidence>
<dbReference type="PATRIC" id="fig|1121865.3.peg.1846"/>
<organism evidence="2 3">
    <name type="scientific">Enterococcus columbae DSM 7374 = ATCC 51263</name>
    <dbReference type="NCBI Taxonomy" id="1121865"/>
    <lineage>
        <taxon>Bacteria</taxon>
        <taxon>Bacillati</taxon>
        <taxon>Bacillota</taxon>
        <taxon>Bacilli</taxon>
        <taxon>Lactobacillales</taxon>
        <taxon>Enterococcaceae</taxon>
        <taxon>Enterococcus</taxon>
    </lineage>
</organism>
<keyword evidence="3" id="KW-1185">Reference proteome</keyword>
<name>S0K4Z8_9ENTE</name>
<gene>
    <name evidence="2" type="ORF">I568_02208</name>
</gene>
<reference evidence="2 3" key="1">
    <citation type="submission" date="2013-03" db="EMBL/GenBank/DDBJ databases">
        <title>The Genome Sequence of Enterococcus columbae ATCC_51263 (PacBio/Illumina hybrid assembly).</title>
        <authorList>
            <consortium name="The Broad Institute Genomics Platform"/>
            <consortium name="The Broad Institute Genome Sequencing Center for Infectious Disease"/>
            <person name="Earl A."/>
            <person name="Russ C."/>
            <person name="Gilmore M."/>
            <person name="Surin D."/>
            <person name="Walker B."/>
            <person name="Young S."/>
            <person name="Zeng Q."/>
            <person name="Gargeya S."/>
            <person name="Fitzgerald M."/>
            <person name="Haas B."/>
            <person name="Abouelleil A."/>
            <person name="Allen A.W."/>
            <person name="Alvarado L."/>
            <person name="Arachchi H.M."/>
            <person name="Berlin A.M."/>
            <person name="Chapman S.B."/>
            <person name="Gainer-Dewar J."/>
            <person name="Goldberg J."/>
            <person name="Griggs A."/>
            <person name="Gujja S."/>
            <person name="Hansen M."/>
            <person name="Howarth C."/>
            <person name="Imamovic A."/>
            <person name="Ireland A."/>
            <person name="Larimer J."/>
            <person name="McCowan C."/>
            <person name="Murphy C."/>
            <person name="Pearson M."/>
            <person name="Poon T.W."/>
            <person name="Priest M."/>
            <person name="Roberts A."/>
            <person name="Saif S."/>
            <person name="Shea T."/>
            <person name="Sisk P."/>
            <person name="Sykes S."/>
            <person name="Wortman J."/>
            <person name="Nusbaum C."/>
            <person name="Birren B."/>
        </authorList>
    </citation>
    <scope>NUCLEOTIDE SEQUENCE [LARGE SCALE GENOMIC DNA]</scope>
    <source>
        <strain evidence="2 3">ATCC 51263</strain>
    </source>
</reference>
<dbReference type="AlphaFoldDB" id="S0K4Z8"/>
<protein>
    <recommendedName>
        <fullName evidence="1">Mga helix-turn-helix domain-containing protein</fullName>
    </recommendedName>
</protein>
<sequence length="318" mass="38618">MLEELLTPNIQKWYLLMLELSEKKCLSSAEIVEKYGWNKQLFYYHMRQVPLTDSEKRSLCKFVDDQLIFLPKKEVSTYLLLIRLLKSNTTFRLFRLLLEQKAYTNHELMEYLYISNSKLRKELLYLSQWLSRFHLSIRFASYPELIGEELVMNWFRFIFCYFDAVNYDKHPSLVHATKEENQSYLASFYHLLEQQSFEIRKLNFFWFKQLVGCEVFRLNEHHYAQYQLGLSKLERNSAVRIHQREEFLTWIARVERYYYYLAVADLCRFKKNTPYERICGNLLKDSFPCFYIMEQANPELSKCFYHLLSPYIELSQSS</sequence>